<sequence length="93" mass="10800">MKSFTWLWASKWCFPEVVLALTRWTCRWPWCPRSGAWEEGGAQRRGARGHGWHRLLETVRPWVNLRCARRQHGGNVLLDGERYEVLGHGASTA</sequence>
<gene>
    <name evidence="2" type="ORF">GUJ93_ZPchr0001g29990</name>
</gene>
<dbReference type="Proteomes" id="UP000729402">
    <property type="component" value="Unassembled WGS sequence"/>
</dbReference>
<evidence type="ECO:0000313" key="2">
    <source>
        <dbReference type="EMBL" id="KAG8052358.1"/>
    </source>
</evidence>
<reference evidence="2" key="1">
    <citation type="journal article" date="2021" name="bioRxiv">
        <title>Whole Genome Assembly and Annotation of Northern Wild Rice, Zizania palustris L., Supports a Whole Genome Duplication in the Zizania Genus.</title>
        <authorList>
            <person name="Haas M."/>
            <person name="Kono T."/>
            <person name="Macchietto M."/>
            <person name="Millas R."/>
            <person name="McGilp L."/>
            <person name="Shao M."/>
            <person name="Duquette J."/>
            <person name="Hirsch C.N."/>
            <person name="Kimball J."/>
        </authorList>
    </citation>
    <scope>NUCLEOTIDE SEQUENCE</scope>
    <source>
        <tissue evidence="2">Fresh leaf tissue</tissue>
    </source>
</reference>
<organism evidence="2 3">
    <name type="scientific">Zizania palustris</name>
    <name type="common">Northern wild rice</name>
    <dbReference type="NCBI Taxonomy" id="103762"/>
    <lineage>
        <taxon>Eukaryota</taxon>
        <taxon>Viridiplantae</taxon>
        <taxon>Streptophyta</taxon>
        <taxon>Embryophyta</taxon>
        <taxon>Tracheophyta</taxon>
        <taxon>Spermatophyta</taxon>
        <taxon>Magnoliopsida</taxon>
        <taxon>Liliopsida</taxon>
        <taxon>Poales</taxon>
        <taxon>Poaceae</taxon>
        <taxon>BOP clade</taxon>
        <taxon>Oryzoideae</taxon>
        <taxon>Oryzeae</taxon>
        <taxon>Zizaniinae</taxon>
        <taxon>Zizania</taxon>
    </lineage>
</organism>
<protein>
    <recommendedName>
        <fullName evidence="4">Secreted protein</fullName>
    </recommendedName>
</protein>
<keyword evidence="1" id="KW-0732">Signal</keyword>
<proteinExistence type="predicted"/>
<evidence type="ECO:0008006" key="4">
    <source>
        <dbReference type="Google" id="ProtNLM"/>
    </source>
</evidence>
<feature type="signal peptide" evidence="1">
    <location>
        <begin position="1"/>
        <end position="20"/>
    </location>
</feature>
<feature type="chain" id="PRO_5035313661" description="Secreted protein" evidence="1">
    <location>
        <begin position="21"/>
        <end position="93"/>
    </location>
</feature>
<evidence type="ECO:0000256" key="1">
    <source>
        <dbReference type="SAM" id="SignalP"/>
    </source>
</evidence>
<comment type="caution">
    <text evidence="2">The sequence shown here is derived from an EMBL/GenBank/DDBJ whole genome shotgun (WGS) entry which is preliminary data.</text>
</comment>
<dbReference type="EMBL" id="JAAALK010000288">
    <property type="protein sequence ID" value="KAG8052358.1"/>
    <property type="molecule type" value="Genomic_DNA"/>
</dbReference>
<accession>A0A8J5RW11</accession>
<dbReference type="AlphaFoldDB" id="A0A8J5RW11"/>
<reference evidence="2" key="2">
    <citation type="submission" date="2021-02" db="EMBL/GenBank/DDBJ databases">
        <authorList>
            <person name="Kimball J.A."/>
            <person name="Haas M.W."/>
            <person name="Macchietto M."/>
            <person name="Kono T."/>
            <person name="Duquette J."/>
            <person name="Shao M."/>
        </authorList>
    </citation>
    <scope>NUCLEOTIDE SEQUENCE</scope>
    <source>
        <tissue evidence="2">Fresh leaf tissue</tissue>
    </source>
</reference>
<name>A0A8J5RW11_ZIZPA</name>
<evidence type="ECO:0000313" key="3">
    <source>
        <dbReference type="Proteomes" id="UP000729402"/>
    </source>
</evidence>
<keyword evidence="3" id="KW-1185">Reference proteome</keyword>